<feature type="transmembrane region" description="Helical" evidence="1">
    <location>
        <begin position="79"/>
        <end position="102"/>
    </location>
</feature>
<accession>A0ABT2GGV7</accession>
<feature type="transmembrane region" description="Helical" evidence="1">
    <location>
        <begin position="40"/>
        <end position="58"/>
    </location>
</feature>
<name>A0ABT2GGV7_9MICO</name>
<dbReference type="Proteomes" id="UP001165580">
    <property type="component" value="Unassembled WGS sequence"/>
</dbReference>
<evidence type="ECO:0008006" key="4">
    <source>
        <dbReference type="Google" id="ProtNLM"/>
    </source>
</evidence>
<evidence type="ECO:0000313" key="2">
    <source>
        <dbReference type="EMBL" id="MCS5715458.1"/>
    </source>
</evidence>
<dbReference type="EMBL" id="JANTEZ010000005">
    <property type="protein sequence ID" value="MCS5715458.1"/>
    <property type="molecule type" value="Genomic_DNA"/>
</dbReference>
<protein>
    <recommendedName>
        <fullName evidence="4">Transmembrane protein</fullName>
    </recommendedName>
</protein>
<evidence type="ECO:0000256" key="1">
    <source>
        <dbReference type="SAM" id="Phobius"/>
    </source>
</evidence>
<keyword evidence="3" id="KW-1185">Reference proteome</keyword>
<comment type="caution">
    <text evidence="2">The sequence shown here is derived from an EMBL/GenBank/DDBJ whole genome shotgun (WGS) entry which is preliminary data.</text>
</comment>
<reference evidence="2" key="1">
    <citation type="submission" date="2022-08" db="EMBL/GenBank/DDBJ databases">
        <authorList>
            <person name="Deng Y."/>
            <person name="Han X.-F."/>
            <person name="Zhang Y.-Q."/>
        </authorList>
    </citation>
    <scope>NUCLEOTIDE SEQUENCE</scope>
    <source>
        <strain evidence="2">CPCC 205716</strain>
    </source>
</reference>
<feature type="transmembrane region" description="Helical" evidence="1">
    <location>
        <begin position="114"/>
        <end position="135"/>
    </location>
</feature>
<feature type="transmembrane region" description="Helical" evidence="1">
    <location>
        <begin position="12"/>
        <end position="34"/>
    </location>
</feature>
<evidence type="ECO:0000313" key="3">
    <source>
        <dbReference type="Proteomes" id="UP001165580"/>
    </source>
</evidence>
<gene>
    <name evidence="2" type="ORF">NVV95_12985</name>
</gene>
<dbReference type="RefSeq" id="WP_259486974.1">
    <property type="nucleotide sequence ID" value="NZ_JANTEZ010000005.1"/>
</dbReference>
<keyword evidence="1" id="KW-0812">Transmembrane</keyword>
<proteinExistence type="predicted"/>
<keyword evidence="1" id="KW-0472">Membrane</keyword>
<keyword evidence="1" id="KW-1133">Transmembrane helix</keyword>
<sequence>MTAPRILNPYAKFLYGFVGYLVLLMLNLVVAALVGPVVGPLLFVVLFFAWIVIGARLFRVPEEPVAPPRPWWKLTARPTAGFVIAALLGLQALAVGSSALLAGAVAEQVGQPGLGASTTQLTAAVAFVVAAAAYLGSSLTLRRVSAPGPSPAGSPS</sequence>
<organism evidence="2 3">
    <name type="scientific">Herbiconiux gentiana</name>
    <dbReference type="NCBI Taxonomy" id="2970912"/>
    <lineage>
        <taxon>Bacteria</taxon>
        <taxon>Bacillati</taxon>
        <taxon>Actinomycetota</taxon>
        <taxon>Actinomycetes</taxon>
        <taxon>Micrococcales</taxon>
        <taxon>Microbacteriaceae</taxon>
        <taxon>Herbiconiux</taxon>
    </lineage>
</organism>